<dbReference type="AlphaFoldDB" id="A0A212QPN0"/>
<dbReference type="InterPro" id="IPR006224">
    <property type="entry name" value="PsdUridine_synth_RluA-like_CS"/>
</dbReference>
<evidence type="ECO:0000256" key="3">
    <source>
        <dbReference type="ARBA" id="ARBA00036882"/>
    </source>
</evidence>
<dbReference type="PANTHER" id="PTHR21600">
    <property type="entry name" value="MITOCHONDRIAL RNA PSEUDOURIDINE SYNTHASE"/>
    <property type="match status" value="1"/>
</dbReference>
<keyword evidence="5" id="KW-0694">RNA-binding</keyword>
<dbReference type="Proteomes" id="UP000197065">
    <property type="component" value="Unassembled WGS sequence"/>
</dbReference>
<accession>A0A212QPN0</accession>
<evidence type="ECO:0000313" key="9">
    <source>
        <dbReference type="Proteomes" id="UP000197065"/>
    </source>
</evidence>
<dbReference type="InterPro" id="IPR006225">
    <property type="entry name" value="PsdUridine_synth_RluC/D"/>
</dbReference>
<comment type="similarity">
    <text evidence="1 6">Belongs to the pseudouridine synthase RluA family.</text>
</comment>
<dbReference type="InterPro" id="IPR020103">
    <property type="entry name" value="PsdUridine_synth_cat_dom_sf"/>
</dbReference>
<dbReference type="GO" id="GO:0000455">
    <property type="term" value="P:enzyme-directed rRNA pseudouridine synthesis"/>
    <property type="evidence" value="ECO:0007669"/>
    <property type="project" value="TreeGrafter"/>
</dbReference>
<dbReference type="GO" id="GO:0160140">
    <property type="term" value="F:23S rRNA pseudouridine(1911/1915/1917) synthase activity"/>
    <property type="evidence" value="ECO:0007669"/>
    <property type="project" value="UniProtKB-EC"/>
</dbReference>
<evidence type="ECO:0000256" key="5">
    <source>
        <dbReference type="PROSITE-ProRule" id="PRU00182"/>
    </source>
</evidence>
<dbReference type="Pfam" id="PF00849">
    <property type="entry name" value="PseudoU_synth_2"/>
    <property type="match status" value="1"/>
</dbReference>
<dbReference type="NCBIfam" id="TIGR00005">
    <property type="entry name" value="rluA_subfam"/>
    <property type="match status" value="1"/>
</dbReference>
<keyword evidence="9" id="KW-1185">Reference proteome</keyword>
<evidence type="ECO:0000256" key="1">
    <source>
        <dbReference type="ARBA" id="ARBA00010876"/>
    </source>
</evidence>
<dbReference type="GO" id="GO:0003723">
    <property type="term" value="F:RNA binding"/>
    <property type="evidence" value="ECO:0007669"/>
    <property type="project" value="UniProtKB-KW"/>
</dbReference>
<name>A0A212QPN0_9PROT</name>
<evidence type="ECO:0000313" key="8">
    <source>
        <dbReference type="EMBL" id="SNB61377.1"/>
    </source>
</evidence>
<comment type="catalytic activity">
    <reaction evidence="6">
        <text>a uridine in RNA = a pseudouridine in RNA</text>
        <dbReference type="Rhea" id="RHEA:48348"/>
        <dbReference type="Rhea" id="RHEA-COMP:12068"/>
        <dbReference type="Rhea" id="RHEA-COMP:12069"/>
        <dbReference type="ChEBI" id="CHEBI:65314"/>
        <dbReference type="ChEBI" id="CHEBI:65315"/>
    </reaction>
</comment>
<dbReference type="InterPro" id="IPR006145">
    <property type="entry name" value="PsdUridine_synth_RsuA/RluA"/>
</dbReference>
<dbReference type="InterPro" id="IPR036986">
    <property type="entry name" value="S4_RNA-bd_sf"/>
</dbReference>
<reference evidence="8 9" key="1">
    <citation type="submission" date="2017-06" db="EMBL/GenBank/DDBJ databases">
        <authorList>
            <person name="Kim H.J."/>
            <person name="Triplett B.A."/>
        </authorList>
    </citation>
    <scope>NUCLEOTIDE SEQUENCE [LARGE SCALE GENOMIC DNA]</scope>
    <source>
        <strain evidence="8 9">B29T1</strain>
    </source>
</reference>
<dbReference type="Gene3D" id="3.30.2350.10">
    <property type="entry name" value="Pseudouridine synthase"/>
    <property type="match status" value="1"/>
</dbReference>
<organism evidence="8 9">
    <name type="scientific">Arboricoccus pini</name>
    <dbReference type="NCBI Taxonomy" id="1963835"/>
    <lineage>
        <taxon>Bacteria</taxon>
        <taxon>Pseudomonadati</taxon>
        <taxon>Pseudomonadota</taxon>
        <taxon>Alphaproteobacteria</taxon>
        <taxon>Geminicoccales</taxon>
        <taxon>Geminicoccaceae</taxon>
        <taxon>Arboricoccus</taxon>
    </lineage>
</organism>
<protein>
    <recommendedName>
        <fullName evidence="6">Pseudouridine synthase</fullName>
        <ecNumber evidence="6">5.4.99.-</ecNumber>
    </recommendedName>
</protein>
<dbReference type="SUPFAM" id="SSF55120">
    <property type="entry name" value="Pseudouridine synthase"/>
    <property type="match status" value="1"/>
</dbReference>
<sequence length="328" mass="35976">MTIAADEADWRFDRWCKKHFPHLAFGQMQRLLRTGQFRLDGRRLDAAARLQPGQVVRIPPLPVADGEAAGPAVKAPRTVSTADAKFIRSLVLYEDEHLIAIDKPAGLAVQGGSKTYRHVDGMLDAFVGRDGQRPRLVHRLDRDTSGILVLARSGSAARELVFAFQQHRVRKLYWAVLVGAPTRNEGRIDLPLAKAGPSGRERMEVDPEEGGQFARTSFKILARAGKVGAWVALQPHTGRTHQLRAHMNAIGTPILGDGKYGGKVAHPDGAPKGLMLHARELELPHPTKGRLLIEAPPPLDFRQALNWLGLGEPELPGATLAEWPTEGR</sequence>
<comment type="function">
    <text evidence="6">Responsible for synthesis of pseudouridine from uracil.</text>
</comment>
<proteinExistence type="inferred from homology"/>
<dbReference type="PANTHER" id="PTHR21600:SF44">
    <property type="entry name" value="RIBOSOMAL LARGE SUBUNIT PSEUDOURIDINE SYNTHASE D"/>
    <property type="match status" value="1"/>
</dbReference>
<dbReference type="CDD" id="cd02869">
    <property type="entry name" value="PseudoU_synth_RluA_like"/>
    <property type="match status" value="1"/>
</dbReference>
<evidence type="ECO:0000256" key="6">
    <source>
        <dbReference type="RuleBase" id="RU362028"/>
    </source>
</evidence>
<feature type="active site" evidence="4">
    <location>
        <position position="141"/>
    </location>
</feature>
<evidence type="ECO:0000256" key="4">
    <source>
        <dbReference type="PIRSR" id="PIRSR606225-1"/>
    </source>
</evidence>
<evidence type="ECO:0000259" key="7">
    <source>
        <dbReference type="Pfam" id="PF00849"/>
    </source>
</evidence>
<dbReference type="Gene3D" id="3.10.290.10">
    <property type="entry name" value="RNA-binding S4 domain"/>
    <property type="match status" value="1"/>
</dbReference>
<keyword evidence="2 6" id="KW-0413">Isomerase</keyword>
<feature type="domain" description="Pseudouridine synthase RsuA/RluA-like" evidence="7">
    <location>
        <begin position="97"/>
        <end position="249"/>
    </location>
</feature>
<dbReference type="EMBL" id="FYEH01000002">
    <property type="protein sequence ID" value="SNB61377.1"/>
    <property type="molecule type" value="Genomic_DNA"/>
</dbReference>
<comment type="catalytic activity">
    <reaction evidence="3">
        <text>uridine(1911/1915/1917) in 23S rRNA = pseudouridine(1911/1915/1917) in 23S rRNA</text>
        <dbReference type="Rhea" id="RHEA:42524"/>
        <dbReference type="Rhea" id="RHEA-COMP:10097"/>
        <dbReference type="Rhea" id="RHEA-COMP:10098"/>
        <dbReference type="ChEBI" id="CHEBI:65314"/>
        <dbReference type="ChEBI" id="CHEBI:65315"/>
        <dbReference type="EC" id="5.4.99.23"/>
    </reaction>
</comment>
<evidence type="ECO:0000256" key="2">
    <source>
        <dbReference type="ARBA" id="ARBA00023235"/>
    </source>
</evidence>
<gene>
    <name evidence="8" type="ORF">SAMN07250955_102208</name>
</gene>
<dbReference type="PROSITE" id="PS50889">
    <property type="entry name" value="S4"/>
    <property type="match status" value="1"/>
</dbReference>
<dbReference type="InterPro" id="IPR050188">
    <property type="entry name" value="RluA_PseudoU_synthase"/>
</dbReference>
<dbReference type="EC" id="5.4.99.-" evidence="6"/>
<dbReference type="PROSITE" id="PS01129">
    <property type="entry name" value="PSI_RLU"/>
    <property type="match status" value="1"/>
</dbReference>